<sequence length="199" mass="21797">MVKSQQISSDSEEDDKEIEQDPSEHNFAASKATDHDVVGDETENNSANPQTLVVENQHTNPPEEPELMTNADYDALKKPGLGSNPGEDMDVCKCIVAARYRGTLNSRRAASPLVRLVEGQERWETSDHPQSVLPLNWGGIEPNRAVTCMVLKATANDRRHLALCHDEFCGPRSGLCRSGGIGNNNALQCITLSLILCKM</sequence>
<dbReference type="Proteomes" id="UP000887159">
    <property type="component" value="Unassembled WGS sequence"/>
</dbReference>
<feature type="region of interest" description="Disordered" evidence="1">
    <location>
        <begin position="1"/>
        <end position="67"/>
    </location>
</feature>
<dbReference type="AlphaFoldDB" id="A0A8X6RLK5"/>
<accession>A0A8X6RLK5</accession>
<evidence type="ECO:0000256" key="1">
    <source>
        <dbReference type="SAM" id="MobiDB-lite"/>
    </source>
</evidence>
<reference evidence="2" key="1">
    <citation type="submission" date="2020-08" db="EMBL/GenBank/DDBJ databases">
        <title>Multicomponent nature underlies the extraordinary mechanical properties of spider dragline silk.</title>
        <authorList>
            <person name="Kono N."/>
            <person name="Nakamura H."/>
            <person name="Mori M."/>
            <person name="Yoshida Y."/>
            <person name="Ohtoshi R."/>
            <person name="Malay A.D."/>
            <person name="Moran D.A.P."/>
            <person name="Tomita M."/>
            <person name="Numata K."/>
            <person name="Arakawa K."/>
        </authorList>
    </citation>
    <scope>NUCLEOTIDE SEQUENCE</scope>
</reference>
<comment type="caution">
    <text evidence="2">The sequence shown here is derived from an EMBL/GenBank/DDBJ whole genome shotgun (WGS) entry which is preliminary data.</text>
</comment>
<feature type="compositionally biased region" description="Acidic residues" evidence="1">
    <location>
        <begin position="10"/>
        <end position="21"/>
    </location>
</feature>
<dbReference type="EMBL" id="BMAU01021198">
    <property type="protein sequence ID" value="GFX97646.1"/>
    <property type="molecule type" value="Genomic_DNA"/>
</dbReference>
<evidence type="ECO:0000313" key="2">
    <source>
        <dbReference type="EMBL" id="GFX97646.1"/>
    </source>
</evidence>
<keyword evidence="3" id="KW-1185">Reference proteome</keyword>
<gene>
    <name evidence="2" type="primary">NCL1_29555</name>
    <name evidence="2" type="ORF">TNCV_2842061</name>
</gene>
<organism evidence="2 3">
    <name type="scientific">Trichonephila clavipes</name>
    <name type="common">Golden silk orbweaver</name>
    <name type="synonym">Nephila clavipes</name>
    <dbReference type="NCBI Taxonomy" id="2585209"/>
    <lineage>
        <taxon>Eukaryota</taxon>
        <taxon>Metazoa</taxon>
        <taxon>Ecdysozoa</taxon>
        <taxon>Arthropoda</taxon>
        <taxon>Chelicerata</taxon>
        <taxon>Arachnida</taxon>
        <taxon>Araneae</taxon>
        <taxon>Araneomorphae</taxon>
        <taxon>Entelegynae</taxon>
        <taxon>Araneoidea</taxon>
        <taxon>Nephilidae</taxon>
        <taxon>Trichonephila</taxon>
    </lineage>
</organism>
<name>A0A8X6RLK5_TRICX</name>
<evidence type="ECO:0000313" key="3">
    <source>
        <dbReference type="Proteomes" id="UP000887159"/>
    </source>
</evidence>
<proteinExistence type="predicted"/>
<feature type="compositionally biased region" description="Polar residues" evidence="1">
    <location>
        <begin position="44"/>
        <end position="60"/>
    </location>
</feature>
<protein>
    <submittedName>
        <fullName evidence="2">Uncharacterized protein</fullName>
    </submittedName>
</protein>